<dbReference type="EMBL" id="CADEPM010000003">
    <property type="protein sequence ID" value="CAB3403097.1"/>
    <property type="molecule type" value="Genomic_DNA"/>
</dbReference>
<evidence type="ECO:0000256" key="4">
    <source>
        <dbReference type="ARBA" id="ARBA00022679"/>
    </source>
</evidence>
<dbReference type="GO" id="GO:0015020">
    <property type="term" value="F:glucuronosyltransferase activity"/>
    <property type="evidence" value="ECO:0007669"/>
    <property type="project" value="UniProtKB-EC"/>
</dbReference>
<dbReference type="Gene3D" id="3.40.50.2000">
    <property type="entry name" value="Glycogen Phosphorylase B"/>
    <property type="match status" value="1"/>
</dbReference>
<comment type="caution">
    <text evidence="12">The sequence shown here is derived from an EMBL/GenBank/DDBJ whole genome shotgun (WGS) entry which is preliminary data.</text>
</comment>
<dbReference type="SUPFAM" id="SSF53756">
    <property type="entry name" value="UDP-Glycosyltransferase/glycogen phosphorylase"/>
    <property type="match status" value="1"/>
</dbReference>
<dbReference type="Proteomes" id="UP000494206">
    <property type="component" value="Unassembled WGS sequence"/>
</dbReference>
<comment type="similarity">
    <text evidence="2 10">Belongs to the UDP-glycosyltransferase family.</text>
</comment>
<gene>
    <name evidence="12" type="ORF">CBOVIS_LOCUS5616</name>
</gene>
<comment type="subcellular location">
    <subcellularLocation>
        <location evidence="1 11">Membrane</location>
        <topology evidence="1 11">Single-pass membrane protein</topology>
    </subcellularLocation>
</comment>
<keyword evidence="7" id="KW-1133">Transmembrane helix</keyword>
<dbReference type="CDD" id="cd03784">
    <property type="entry name" value="GT1_Gtf-like"/>
    <property type="match status" value="1"/>
</dbReference>
<dbReference type="GO" id="GO:0016020">
    <property type="term" value="C:membrane"/>
    <property type="evidence" value="ECO:0007669"/>
    <property type="project" value="UniProtKB-SubCell"/>
</dbReference>
<dbReference type="EC" id="2.4.1.17" evidence="11"/>
<evidence type="ECO:0000256" key="8">
    <source>
        <dbReference type="ARBA" id="ARBA00023136"/>
    </source>
</evidence>
<accession>A0A8S1ESL3</accession>
<dbReference type="PROSITE" id="PS00375">
    <property type="entry name" value="UDPGT"/>
    <property type="match status" value="1"/>
</dbReference>
<evidence type="ECO:0000256" key="11">
    <source>
        <dbReference type="RuleBase" id="RU362059"/>
    </source>
</evidence>
<evidence type="ECO:0000313" key="12">
    <source>
        <dbReference type="EMBL" id="CAB3403097.1"/>
    </source>
</evidence>
<protein>
    <recommendedName>
        <fullName evidence="11">UDP-glucuronosyltransferase</fullName>
        <ecNumber evidence="11">2.4.1.17</ecNumber>
    </recommendedName>
</protein>
<comment type="catalytic activity">
    <reaction evidence="9 11">
        <text>glucuronate acceptor + UDP-alpha-D-glucuronate = acceptor beta-D-glucuronoside + UDP + H(+)</text>
        <dbReference type="Rhea" id="RHEA:21032"/>
        <dbReference type="ChEBI" id="CHEBI:15378"/>
        <dbReference type="ChEBI" id="CHEBI:58052"/>
        <dbReference type="ChEBI" id="CHEBI:58223"/>
        <dbReference type="ChEBI" id="CHEBI:132367"/>
        <dbReference type="ChEBI" id="CHEBI:132368"/>
        <dbReference type="EC" id="2.4.1.17"/>
    </reaction>
</comment>
<evidence type="ECO:0000256" key="5">
    <source>
        <dbReference type="ARBA" id="ARBA00022692"/>
    </source>
</evidence>
<organism evidence="12 13">
    <name type="scientific">Caenorhabditis bovis</name>
    <dbReference type="NCBI Taxonomy" id="2654633"/>
    <lineage>
        <taxon>Eukaryota</taxon>
        <taxon>Metazoa</taxon>
        <taxon>Ecdysozoa</taxon>
        <taxon>Nematoda</taxon>
        <taxon>Chromadorea</taxon>
        <taxon>Rhabditida</taxon>
        <taxon>Rhabditina</taxon>
        <taxon>Rhabditomorpha</taxon>
        <taxon>Rhabditoidea</taxon>
        <taxon>Rhabditidae</taxon>
        <taxon>Peloderinae</taxon>
        <taxon>Caenorhabditis</taxon>
    </lineage>
</organism>
<dbReference type="InterPro" id="IPR002213">
    <property type="entry name" value="UDP_glucos_trans"/>
</dbReference>
<evidence type="ECO:0000256" key="7">
    <source>
        <dbReference type="ARBA" id="ARBA00022989"/>
    </source>
</evidence>
<dbReference type="PANTHER" id="PTHR48043">
    <property type="entry name" value="EG:EG0003.4 PROTEIN-RELATED"/>
    <property type="match status" value="1"/>
</dbReference>
<dbReference type="OrthoDB" id="5835829at2759"/>
<keyword evidence="3 10" id="KW-0328">Glycosyltransferase</keyword>
<evidence type="ECO:0000256" key="3">
    <source>
        <dbReference type="ARBA" id="ARBA00022676"/>
    </source>
</evidence>
<dbReference type="AlphaFoldDB" id="A0A8S1ESL3"/>
<evidence type="ECO:0000256" key="1">
    <source>
        <dbReference type="ARBA" id="ARBA00004167"/>
    </source>
</evidence>
<dbReference type="FunFam" id="3.40.50.2000:FF:000021">
    <property type="entry name" value="UDP-glucuronosyltransferase"/>
    <property type="match status" value="1"/>
</dbReference>
<dbReference type="Pfam" id="PF00201">
    <property type="entry name" value="UDPGT"/>
    <property type="match status" value="1"/>
</dbReference>
<evidence type="ECO:0000256" key="6">
    <source>
        <dbReference type="ARBA" id="ARBA00022729"/>
    </source>
</evidence>
<evidence type="ECO:0000256" key="2">
    <source>
        <dbReference type="ARBA" id="ARBA00009995"/>
    </source>
</evidence>
<dbReference type="PANTHER" id="PTHR48043:SF145">
    <property type="entry name" value="FI06409P-RELATED"/>
    <property type="match status" value="1"/>
</dbReference>
<dbReference type="InterPro" id="IPR035595">
    <property type="entry name" value="UDP_glycos_trans_CS"/>
</dbReference>
<name>A0A8S1ESL3_9PELO</name>
<evidence type="ECO:0000256" key="10">
    <source>
        <dbReference type="RuleBase" id="RU003718"/>
    </source>
</evidence>
<dbReference type="InterPro" id="IPR050271">
    <property type="entry name" value="UDP-glycosyltransferase"/>
</dbReference>
<keyword evidence="5" id="KW-0812">Transmembrane</keyword>
<evidence type="ECO:0000313" key="13">
    <source>
        <dbReference type="Proteomes" id="UP000494206"/>
    </source>
</evidence>
<keyword evidence="8" id="KW-0472">Membrane</keyword>
<sequence>MAIFVPNMVNSQVQFAARVAGTLADAGHDVTMVMVTFLSDVKIEVKIPKNVKVYDALGILDGITKAQIEDEQSKLIFKDIGLLDPSLVNMIRRFNKLQANGCRLLLRNKEFLKWLENEKFDIAFAYIYSTCPIGLIHHAKIPTWIWLNSGGLMDYVANAVGVPIIPSYVPPIMMASHDNMDFLGRLKSFFGHIIGEFMFRSSTDIDTSIFRDEISPDFPHTYEIAKKCPLVMVNSNELYDLPRPTLAKVVNIGGLGVGFDAAKPLTGEFEKIINSGKGTIVFSFGSVAAAHKMPEFWKSALLEAFAEFADYQFVMRYVENDLNDRLPKNVHLFKWLPQKDLLLHNNTKAFISHGGYNSLQESISSGTPLVTIALFGDQPKNSKIALKHGIAVNIAKSEISKETIVKNLREILENPML</sequence>
<proteinExistence type="inferred from homology"/>
<keyword evidence="6" id="KW-0732">Signal</keyword>
<evidence type="ECO:0000256" key="9">
    <source>
        <dbReference type="ARBA" id="ARBA00047475"/>
    </source>
</evidence>
<keyword evidence="4 10" id="KW-0808">Transferase</keyword>
<keyword evidence="13" id="KW-1185">Reference proteome</keyword>
<reference evidence="12 13" key="1">
    <citation type="submission" date="2020-04" db="EMBL/GenBank/DDBJ databases">
        <authorList>
            <person name="Laetsch R D."/>
            <person name="Stevens L."/>
            <person name="Kumar S."/>
            <person name="Blaxter L. M."/>
        </authorList>
    </citation>
    <scope>NUCLEOTIDE SEQUENCE [LARGE SCALE GENOMIC DNA]</scope>
</reference>